<dbReference type="AlphaFoldDB" id="A0A8S4R4L0"/>
<comment type="caution">
    <text evidence="2">The sequence shown here is derived from an EMBL/GenBank/DDBJ whole genome shotgun (WGS) entry which is preliminary data.</text>
</comment>
<organism evidence="2 3">
    <name type="scientific">Pararge aegeria aegeria</name>
    <dbReference type="NCBI Taxonomy" id="348720"/>
    <lineage>
        <taxon>Eukaryota</taxon>
        <taxon>Metazoa</taxon>
        <taxon>Ecdysozoa</taxon>
        <taxon>Arthropoda</taxon>
        <taxon>Hexapoda</taxon>
        <taxon>Insecta</taxon>
        <taxon>Pterygota</taxon>
        <taxon>Neoptera</taxon>
        <taxon>Endopterygota</taxon>
        <taxon>Lepidoptera</taxon>
        <taxon>Glossata</taxon>
        <taxon>Ditrysia</taxon>
        <taxon>Papilionoidea</taxon>
        <taxon>Nymphalidae</taxon>
        <taxon>Satyrinae</taxon>
        <taxon>Satyrini</taxon>
        <taxon>Parargina</taxon>
        <taxon>Pararge</taxon>
    </lineage>
</organism>
<dbReference type="EMBL" id="CAKXAJ010024700">
    <property type="protein sequence ID" value="CAH2229188.1"/>
    <property type="molecule type" value="Genomic_DNA"/>
</dbReference>
<gene>
    <name evidence="2" type="primary">jg1856</name>
    <name evidence="2" type="ORF">PAEG_LOCUS8674</name>
</gene>
<reference evidence="2" key="1">
    <citation type="submission" date="2022-03" db="EMBL/GenBank/DDBJ databases">
        <authorList>
            <person name="Lindestad O."/>
        </authorList>
    </citation>
    <scope>NUCLEOTIDE SEQUENCE</scope>
</reference>
<proteinExistence type="predicted"/>
<keyword evidence="1" id="KW-0732">Signal</keyword>
<sequence>MMFGIYKVAAIIFLAALSKGELPEDDFRIINRQGNYFTLKKHLDQSRYYNCRIRSLAQGISINFCDIGKNLDAELDQVTFCRICKPLFTNEAPRNILH</sequence>
<keyword evidence="3" id="KW-1185">Reference proteome</keyword>
<evidence type="ECO:0000256" key="1">
    <source>
        <dbReference type="SAM" id="SignalP"/>
    </source>
</evidence>
<feature type="signal peptide" evidence="1">
    <location>
        <begin position="1"/>
        <end position="20"/>
    </location>
</feature>
<evidence type="ECO:0000313" key="3">
    <source>
        <dbReference type="Proteomes" id="UP000838756"/>
    </source>
</evidence>
<dbReference type="Proteomes" id="UP000838756">
    <property type="component" value="Unassembled WGS sequence"/>
</dbReference>
<name>A0A8S4R4L0_9NEOP</name>
<evidence type="ECO:0000313" key="2">
    <source>
        <dbReference type="EMBL" id="CAH2229188.1"/>
    </source>
</evidence>
<dbReference type="OrthoDB" id="6895279at2759"/>
<accession>A0A8S4R4L0</accession>
<feature type="chain" id="PRO_5035766519" evidence="1">
    <location>
        <begin position="21"/>
        <end position="98"/>
    </location>
</feature>
<protein>
    <submittedName>
        <fullName evidence="2">Jg1856 protein</fullName>
    </submittedName>
</protein>